<evidence type="ECO:0000256" key="1">
    <source>
        <dbReference type="ARBA" id="ARBA00003293"/>
    </source>
</evidence>
<dbReference type="InterPro" id="IPR008766">
    <property type="entry name" value="Replication_gene_A-like"/>
</dbReference>
<dbReference type="Proteomes" id="UP000199459">
    <property type="component" value="Unassembled WGS sequence"/>
</dbReference>
<gene>
    <name evidence="8" type="ORF">SAMN05216325_104179</name>
</gene>
<dbReference type="OrthoDB" id="5568266at2"/>
<comment type="similarity">
    <text evidence="2">Belongs to the phage GPA family.</text>
</comment>
<evidence type="ECO:0000256" key="3">
    <source>
        <dbReference type="ARBA" id="ARBA00022705"/>
    </source>
</evidence>
<keyword evidence="4" id="KW-0540">Nuclease</keyword>
<evidence type="ECO:0000256" key="5">
    <source>
        <dbReference type="ARBA" id="ARBA00022759"/>
    </source>
</evidence>
<dbReference type="GO" id="GO:0004519">
    <property type="term" value="F:endonuclease activity"/>
    <property type="evidence" value="ECO:0007669"/>
    <property type="project" value="UniProtKB-KW"/>
</dbReference>
<dbReference type="Pfam" id="PF05840">
    <property type="entry name" value="Phage_GPA"/>
    <property type="match status" value="1"/>
</dbReference>
<keyword evidence="3" id="KW-0235">DNA replication</keyword>
<evidence type="ECO:0000256" key="4">
    <source>
        <dbReference type="ARBA" id="ARBA00022722"/>
    </source>
</evidence>
<evidence type="ECO:0000256" key="6">
    <source>
        <dbReference type="ARBA" id="ARBA00022801"/>
    </source>
</evidence>
<organism evidence="8 9">
    <name type="scientific">Nitrosomonas marina</name>
    <dbReference type="NCBI Taxonomy" id="917"/>
    <lineage>
        <taxon>Bacteria</taxon>
        <taxon>Pseudomonadati</taxon>
        <taxon>Pseudomonadota</taxon>
        <taxon>Betaproteobacteria</taxon>
        <taxon>Nitrosomonadales</taxon>
        <taxon>Nitrosomonadaceae</taxon>
        <taxon>Nitrosomonas</taxon>
    </lineage>
</organism>
<proteinExistence type="inferred from homology"/>
<name>A0A1H8CF74_9PROT</name>
<dbReference type="GO" id="GO:0006260">
    <property type="term" value="P:DNA replication"/>
    <property type="evidence" value="ECO:0007669"/>
    <property type="project" value="UniProtKB-KW"/>
</dbReference>
<comment type="function">
    <text evidence="1">Possible endonuclease which induces a single-strand cut and initiates DNA replication.</text>
</comment>
<evidence type="ECO:0000313" key="8">
    <source>
        <dbReference type="EMBL" id="SEM93549.1"/>
    </source>
</evidence>
<evidence type="ECO:0000259" key="7">
    <source>
        <dbReference type="Pfam" id="PF05840"/>
    </source>
</evidence>
<dbReference type="AlphaFoldDB" id="A0A1H8CF74"/>
<evidence type="ECO:0000256" key="2">
    <source>
        <dbReference type="ARBA" id="ARBA00009260"/>
    </source>
</evidence>
<keyword evidence="5" id="KW-0255">Endonuclease</keyword>
<evidence type="ECO:0000313" key="9">
    <source>
        <dbReference type="Proteomes" id="UP000199459"/>
    </source>
</evidence>
<dbReference type="GO" id="GO:0016787">
    <property type="term" value="F:hydrolase activity"/>
    <property type="evidence" value="ECO:0007669"/>
    <property type="project" value="UniProtKB-KW"/>
</dbReference>
<feature type="domain" description="Replication gene A protein-like" evidence="7">
    <location>
        <begin position="95"/>
        <end position="379"/>
    </location>
</feature>
<accession>A0A1H8CF74</accession>
<protein>
    <submittedName>
        <fullName evidence="8">Bacteriophage replication gene A protein (GPA)</fullName>
    </submittedName>
</protein>
<reference evidence="8 9" key="1">
    <citation type="submission" date="2016-10" db="EMBL/GenBank/DDBJ databases">
        <authorList>
            <person name="de Groot N.N."/>
        </authorList>
    </citation>
    <scope>NUCLEOTIDE SEQUENCE [LARGE SCALE GENOMIC DNA]</scope>
    <source>
        <strain evidence="8 9">Nm22</strain>
    </source>
</reference>
<sequence length="570" mass="65429">MWHKFDTNLPQVVKADELTSSFGTPSCKQFRRHVFTALSPIAGDLALRYARIAEQHDYEQANHELLSIHDSLCINDLNLCAEGNELFEAAKRLAKKCRNVRQRHKASEDAYQACTRIVQHYRITPPESKTENLEPALNRMCCPIWWHRRIQVLRLRTIETISRNIELVTRYRSAYVSDYAVNIKRKQKEKNREYLESTFICNEVGEQFSLQELSDRSVSNPANRRAELMVRAKGFEMVADHLRHVGEFYTLTTPSRMHASLHSGAPNPRYDGTTTLQAQEYLTHLWSLIRAELHRRNIRPYGFRVVEPHHDGTPHWHFLFFMPKKHCKTVREVMQYYALLDNGDEPGALKHRFKAEAIDPEKGSAVGYIAKYIAKNIDGHALDKDLYGNDAQKAAERITAWANIWGIRQFQQIGGPSVTVWRQLRKLGHTDNKELEPIRKLATASDWAAFMLAMGGPDFPVRQQPVKPYYDHSRILNPNTGEIISVQHNRYEDIASKRAVGVVLNGKRIDARKHFWRVLTGDSEDMTSRSEAPAARASCHAAAVSLGPVSITVPVTIHHEKSHHEHKIIH</sequence>
<dbReference type="EMBL" id="FOCP01000004">
    <property type="protein sequence ID" value="SEM93549.1"/>
    <property type="molecule type" value="Genomic_DNA"/>
</dbReference>
<keyword evidence="6" id="KW-0378">Hydrolase</keyword>